<comment type="caution">
    <text evidence="7">The sequence shown here is derived from an EMBL/GenBank/DDBJ whole genome shotgun (WGS) entry which is preliminary data.</text>
</comment>
<evidence type="ECO:0000313" key="9">
    <source>
        <dbReference type="Proteomes" id="UP000268652"/>
    </source>
</evidence>
<organism evidence="7 10">
    <name type="scientific">Streptomyces radicis</name>
    <dbReference type="NCBI Taxonomy" id="1750517"/>
    <lineage>
        <taxon>Bacteria</taxon>
        <taxon>Bacillati</taxon>
        <taxon>Actinomycetota</taxon>
        <taxon>Actinomycetes</taxon>
        <taxon>Kitasatosporales</taxon>
        <taxon>Streptomycetaceae</taxon>
        <taxon>Streptomyces</taxon>
    </lineage>
</organism>
<dbReference type="GO" id="GO:0008295">
    <property type="term" value="P:spermidine biosynthetic process"/>
    <property type="evidence" value="ECO:0007669"/>
    <property type="project" value="UniProtKB-UniRule"/>
</dbReference>
<evidence type="ECO:0000313" key="7">
    <source>
        <dbReference type="EMBL" id="RKN11950.1"/>
    </source>
</evidence>
<feature type="binding site" evidence="4">
    <location>
        <position position="322"/>
    </location>
    <ligand>
        <name>spermidine</name>
        <dbReference type="ChEBI" id="CHEBI:57834"/>
    </ligand>
</feature>
<dbReference type="NCBIfam" id="NF002956">
    <property type="entry name" value="PRK03612.1"/>
    <property type="match status" value="1"/>
</dbReference>
<dbReference type="PANTHER" id="PTHR43317:SF1">
    <property type="entry name" value="THERMOSPERMINE SYNTHASE ACAULIS5"/>
    <property type="match status" value="1"/>
</dbReference>
<sequence length="547" mass="58776">MGAGRGVPRHGAHGRRGAVVSPRPRLARFLLLLTVFLCAACGLAYELALVALGGYLIGNTVFQTSLVLSVMVFAMGFGSLAAKPLQRRAVGAFAVVEGILALVGGLSVLLLYVMFAWLNIYTPAMIVVASVVGLLIGAEIPLLMTMLQRIRRQEPGGAVADMFAVDYLGALVGGLSFPLLLLPTFGQLKGALVVGAVNAVVGMAAVVWIFRRQLRAVVRGGLLAGMATVLTVLGVVYAYAEDIEVTARQRLYRDPIVHAERTPYQEIVITRSLGFTEAEDLRLFLNGDLQFSSLDEYRYHEALTHPALAGDRSDVLILGGGDGLALREVLRYDDVERVTLVELDGAMTGLAEEYGPLRELNGDALADPRVTVVNEDAFTWLREAPGGFDAALVDFPDPEDTATAKLYSVEFYAMLSGVLAPEGRVVVQAGSPFFAPRTYWSIDATLREAGLSTTPYQVDVPSFGNWGFVLATDEAPHGRGAGFSSGATTSGPPLALAPDAPELRFLDDAVLRAATVFPLDRRERDVRPSTLMDPAVIEYAQSEWQFD</sequence>
<dbReference type="PROSITE" id="PS01330">
    <property type="entry name" value="PABS_1"/>
    <property type="match status" value="1"/>
</dbReference>
<dbReference type="InterPro" id="IPR030374">
    <property type="entry name" value="PABS"/>
</dbReference>
<dbReference type="EC" id="2.5.1.16" evidence="4"/>
<comment type="subcellular location">
    <subcellularLocation>
        <location evidence="4">Cell membrane</location>
        <topology evidence="4">Multi-pass membrane protein</topology>
    </subcellularLocation>
</comment>
<keyword evidence="3 4" id="KW-0620">Polyamine biosynthesis</keyword>
<keyword evidence="2 4" id="KW-0808">Transferase</keyword>
<keyword evidence="4" id="KW-1133">Transmembrane helix</keyword>
<reference evidence="9 10" key="1">
    <citation type="submission" date="2018-09" db="EMBL/GenBank/DDBJ databases">
        <title>Streptomyces sp. nov. DS1-2, an endophytic actinomycete isolated from roots of Dendrobium scabrilingue.</title>
        <authorList>
            <person name="Kuncharoen N."/>
            <person name="Kudo T."/>
            <person name="Ohkuma M."/>
            <person name="Yuki M."/>
            <person name="Tanasupawat S."/>
        </authorList>
    </citation>
    <scope>NUCLEOTIDE SEQUENCE [LARGE SCALE GENOMIC DNA]</scope>
    <source>
        <strain evidence="7 10">AZ1-7</strain>
        <strain evidence="8 9">DS1-2</strain>
    </source>
</reference>
<feature type="domain" description="PABS" evidence="6">
    <location>
        <begin position="235"/>
        <end position="473"/>
    </location>
</feature>
<proteinExistence type="inferred from homology"/>
<keyword evidence="4" id="KW-1003">Cell membrane</keyword>
<dbReference type="GO" id="GO:0004766">
    <property type="term" value="F:spermidine synthase activity"/>
    <property type="evidence" value="ECO:0007669"/>
    <property type="project" value="UniProtKB-UniRule"/>
</dbReference>
<dbReference type="FunFam" id="3.40.50.150:FF:000088">
    <property type="entry name" value="Polyamine aminopropyltransferase"/>
    <property type="match status" value="1"/>
</dbReference>
<dbReference type="InterPro" id="IPR030373">
    <property type="entry name" value="PABS_CS"/>
</dbReference>
<feature type="transmembrane region" description="Helical" evidence="4">
    <location>
        <begin position="191"/>
        <end position="210"/>
    </location>
</feature>
<comment type="pathway">
    <text evidence="4">Amine and polyamine biosynthesis; spermidine biosynthesis; spermidine from putrescine: step 1/1.</text>
</comment>
<feature type="active site" description="Proton acceptor" evidence="4 5">
    <location>
        <position position="394"/>
    </location>
</feature>
<name>A0A3A9WGK9_9ACTN</name>
<evidence type="ECO:0000256" key="5">
    <source>
        <dbReference type="PROSITE-ProRule" id="PRU00354"/>
    </source>
</evidence>
<feature type="binding site" evidence="4">
    <location>
        <position position="342"/>
    </location>
    <ligand>
        <name>S-methyl-5'-thioadenosine</name>
        <dbReference type="ChEBI" id="CHEBI:17509"/>
    </ligand>
</feature>
<accession>A0A3A9WGK9</accession>
<evidence type="ECO:0000256" key="2">
    <source>
        <dbReference type="ARBA" id="ARBA00022679"/>
    </source>
</evidence>
<dbReference type="InterPro" id="IPR036259">
    <property type="entry name" value="MFS_trans_sf"/>
</dbReference>
<feature type="transmembrane region" description="Helical" evidence="4">
    <location>
        <begin position="164"/>
        <end position="185"/>
    </location>
</feature>
<dbReference type="CDD" id="cd02440">
    <property type="entry name" value="AdoMet_MTases"/>
    <property type="match status" value="1"/>
</dbReference>
<evidence type="ECO:0000256" key="4">
    <source>
        <dbReference type="HAMAP-Rule" id="MF_00198"/>
    </source>
</evidence>
<feature type="transmembrane region" description="Helical" evidence="4">
    <location>
        <begin position="61"/>
        <end position="82"/>
    </location>
</feature>
<dbReference type="SUPFAM" id="SSF53335">
    <property type="entry name" value="S-adenosyl-L-methionine-dependent methyltransferases"/>
    <property type="match status" value="1"/>
</dbReference>
<feature type="transmembrane region" description="Helical" evidence="4">
    <location>
        <begin position="89"/>
        <end position="114"/>
    </location>
</feature>
<evidence type="ECO:0000256" key="1">
    <source>
        <dbReference type="ARBA" id="ARBA00007867"/>
    </source>
</evidence>
<comment type="caution">
    <text evidence="4">Lacks conserved residue(s) required for the propagation of feature annotation.</text>
</comment>
<dbReference type="Gene3D" id="3.40.50.150">
    <property type="entry name" value="Vaccinia Virus protein VP39"/>
    <property type="match status" value="1"/>
</dbReference>
<comment type="catalytic activity">
    <reaction evidence="4">
        <text>S-adenosyl 3-(methylsulfanyl)propylamine + putrescine = S-methyl-5'-thioadenosine + spermidine + H(+)</text>
        <dbReference type="Rhea" id="RHEA:12721"/>
        <dbReference type="ChEBI" id="CHEBI:15378"/>
        <dbReference type="ChEBI" id="CHEBI:17509"/>
        <dbReference type="ChEBI" id="CHEBI:57443"/>
        <dbReference type="ChEBI" id="CHEBI:57834"/>
        <dbReference type="ChEBI" id="CHEBI:326268"/>
        <dbReference type="EC" id="2.5.1.16"/>
    </reaction>
</comment>
<dbReference type="Proteomes" id="UP000268652">
    <property type="component" value="Unassembled WGS sequence"/>
</dbReference>
<dbReference type="Pfam" id="PF01564">
    <property type="entry name" value="Spermine_synth"/>
    <property type="match status" value="1"/>
</dbReference>
<dbReference type="InterPro" id="IPR029063">
    <property type="entry name" value="SAM-dependent_MTases_sf"/>
</dbReference>
<comment type="function">
    <text evidence="4">Catalyzes the irreversible transfer of a propylamine group from the amino donor S-adenosylmethioninamine (decarboxy-AdoMet) to putrescine (1,4-diaminobutane) to yield spermidine.</text>
</comment>
<dbReference type="EMBL" id="RBDX01000002">
    <property type="protein sequence ID" value="RKN11950.1"/>
    <property type="molecule type" value="Genomic_DNA"/>
</dbReference>
<keyword evidence="4" id="KW-0472">Membrane</keyword>
<dbReference type="AlphaFoldDB" id="A0A3A9WGK9"/>
<evidence type="ECO:0000256" key="3">
    <source>
        <dbReference type="ARBA" id="ARBA00023115"/>
    </source>
</evidence>
<feature type="binding site" evidence="4">
    <location>
        <begin position="376"/>
        <end position="377"/>
    </location>
    <ligand>
        <name>S-methyl-5'-thioadenosine</name>
        <dbReference type="ChEBI" id="CHEBI:17509"/>
    </ligand>
</feature>
<dbReference type="HAMAP" id="MF_00198">
    <property type="entry name" value="Spermidine_synth"/>
    <property type="match status" value="1"/>
</dbReference>
<feature type="binding site" evidence="4">
    <location>
        <position position="300"/>
    </location>
    <ligand>
        <name>spermidine</name>
        <dbReference type="ChEBI" id="CHEBI:57834"/>
    </ligand>
</feature>
<feature type="transmembrane region" description="Helical" evidence="4">
    <location>
        <begin position="29"/>
        <end position="55"/>
    </location>
</feature>
<gene>
    <name evidence="4" type="primary">speE</name>
    <name evidence="8" type="ORF">D7318_07190</name>
    <name evidence="7" type="ORF">D7319_03290</name>
</gene>
<evidence type="ECO:0000313" key="8">
    <source>
        <dbReference type="EMBL" id="RKN25999.1"/>
    </source>
</evidence>
<keyword evidence="4" id="KW-0812">Transmembrane</keyword>
<keyword evidence="9" id="KW-1185">Reference proteome</keyword>
<dbReference type="UniPathway" id="UPA00248">
    <property type="reaction ID" value="UER00314"/>
</dbReference>
<dbReference type="GO" id="GO:0005886">
    <property type="term" value="C:plasma membrane"/>
    <property type="evidence" value="ECO:0007669"/>
    <property type="project" value="UniProtKB-SubCell"/>
</dbReference>
<dbReference type="GO" id="GO:0010487">
    <property type="term" value="F:thermospermine synthase activity"/>
    <property type="evidence" value="ECO:0007669"/>
    <property type="project" value="UniProtKB-ARBA"/>
</dbReference>
<feature type="transmembrane region" description="Helical" evidence="4">
    <location>
        <begin position="120"/>
        <end position="143"/>
    </location>
</feature>
<feature type="transmembrane region" description="Helical" evidence="4">
    <location>
        <begin position="222"/>
        <end position="240"/>
    </location>
</feature>
<dbReference type="EMBL" id="RBDY01000003">
    <property type="protein sequence ID" value="RKN25999.1"/>
    <property type="molecule type" value="Genomic_DNA"/>
</dbReference>
<comment type="subunit">
    <text evidence="4">Homodimer or homotetramer.</text>
</comment>
<feature type="binding site" evidence="4">
    <location>
        <position position="265"/>
    </location>
    <ligand>
        <name>S-methyl-5'-thioadenosine</name>
        <dbReference type="ChEBI" id="CHEBI:17509"/>
    </ligand>
</feature>
<dbReference type="OrthoDB" id="9793120at2"/>
<keyword evidence="4" id="KW-0745">Spermidine biosynthesis</keyword>
<dbReference type="PANTHER" id="PTHR43317">
    <property type="entry name" value="THERMOSPERMINE SYNTHASE ACAULIS5"/>
    <property type="match status" value="1"/>
</dbReference>
<dbReference type="Proteomes" id="UP000275024">
    <property type="component" value="Unassembled WGS sequence"/>
</dbReference>
<evidence type="ECO:0000259" key="6">
    <source>
        <dbReference type="PROSITE" id="PS51006"/>
    </source>
</evidence>
<dbReference type="InterPro" id="IPR001045">
    <property type="entry name" value="Spermi_synthase"/>
</dbReference>
<evidence type="ECO:0000313" key="10">
    <source>
        <dbReference type="Proteomes" id="UP000275024"/>
    </source>
</evidence>
<dbReference type="SUPFAM" id="SSF103473">
    <property type="entry name" value="MFS general substrate transporter"/>
    <property type="match status" value="1"/>
</dbReference>
<protein>
    <recommendedName>
        <fullName evidence="4">Polyamine aminopropyltransferase</fullName>
    </recommendedName>
    <alternativeName>
        <fullName evidence="4">Putrescine aminopropyltransferase</fullName>
        <shortName evidence="4">PAPT</shortName>
    </alternativeName>
    <alternativeName>
        <fullName evidence="4">Spermidine synthase</fullName>
        <shortName evidence="4">SPDS</shortName>
        <shortName evidence="4">SPDSY</shortName>
        <ecNumber evidence="4">2.5.1.16</ecNumber>
    </alternativeName>
</protein>
<dbReference type="PROSITE" id="PS51006">
    <property type="entry name" value="PABS_2"/>
    <property type="match status" value="1"/>
</dbReference>
<comment type="similarity">
    <text evidence="1 4">Belongs to the spermidine/spermine synthase family.</text>
</comment>